<dbReference type="Gene3D" id="1.25.40.10">
    <property type="entry name" value="Tetratricopeptide repeat domain"/>
    <property type="match status" value="1"/>
</dbReference>
<proteinExistence type="predicted"/>
<dbReference type="GO" id="GO:0016020">
    <property type="term" value="C:membrane"/>
    <property type="evidence" value="ECO:0007669"/>
    <property type="project" value="TreeGrafter"/>
</dbReference>
<keyword evidence="7" id="KW-0732">Signal</keyword>
<feature type="signal peptide" evidence="7">
    <location>
        <begin position="1"/>
        <end position="21"/>
    </location>
</feature>
<evidence type="ECO:0000256" key="1">
    <source>
        <dbReference type="ARBA" id="ARBA00001947"/>
    </source>
</evidence>
<evidence type="ECO:0000313" key="9">
    <source>
        <dbReference type="EMBL" id="PTQ88257.1"/>
    </source>
</evidence>
<comment type="cofactor">
    <cofactor evidence="1">
        <name>Zn(2+)</name>
        <dbReference type="ChEBI" id="CHEBI:29105"/>
    </cofactor>
</comment>
<evidence type="ECO:0000256" key="3">
    <source>
        <dbReference type="ARBA" id="ARBA00022723"/>
    </source>
</evidence>
<keyword evidence="2 9" id="KW-0645">Protease</keyword>
<keyword evidence="3" id="KW-0479">Metal-binding</keyword>
<dbReference type="GO" id="GO:0004222">
    <property type="term" value="F:metalloendopeptidase activity"/>
    <property type="evidence" value="ECO:0007669"/>
    <property type="project" value="InterPro"/>
</dbReference>
<evidence type="ECO:0000256" key="2">
    <source>
        <dbReference type="ARBA" id="ARBA00022670"/>
    </source>
</evidence>
<dbReference type="Gene3D" id="3.30.2010.10">
    <property type="entry name" value="Metalloproteases ('zincins'), catalytic domain"/>
    <property type="match status" value="1"/>
</dbReference>
<protein>
    <submittedName>
        <fullName evidence="9">Putative Zn-dependent protease</fullName>
    </submittedName>
</protein>
<evidence type="ECO:0000313" key="10">
    <source>
        <dbReference type="Proteomes" id="UP000244223"/>
    </source>
</evidence>
<gene>
    <name evidence="9" type="ORF">C8N29_11323</name>
</gene>
<dbReference type="EMBL" id="QAON01000013">
    <property type="protein sequence ID" value="PTQ88257.1"/>
    <property type="molecule type" value="Genomic_DNA"/>
</dbReference>
<organism evidence="9 10">
    <name type="scientific">Agitococcus lubricus</name>
    <dbReference type="NCBI Taxonomy" id="1077255"/>
    <lineage>
        <taxon>Bacteria</taxon>
        <taxon>Pseudomonadati</taxon>
        <taxon>Pseudomonadota</taxon>
        <taxon>Gammaproteobacteria</taxon>
        <taxon>Moraxellales</taxon>
        <taxon>Moraxellaceae</taxon>
        <taxon>Agitococcus</taxon>
    </lineage>
</organism>
<dbReference type="InterPro" id="IPR051156">
    <property type="entry name" value="Mito/Outer_Membr_Metalloprot"/>
</dbReference>
<evidence type="ECO:0000256" key="5">
    <source>
        <dbReference type="ARBA" id="ARBA00022833"/>
    </source>
</evidence>
<dbReference type="Proteomes" id="UP000244223">
    <property type="component" value="Unassembled WGS sequence"/>
</dbReference>
<evidence type="ECO:0000256" key="6">
    <source>
        <dbReference type="ARBA" id="ARBA00023049"/>
    </source>
</evidence>
<keyword evidence="10" id="KW-1185">Reference proteome</keyword>
<name>A0A2T5IWI9_9GAMM</name>
<sequence length="476" mass="53372">MWRQYASLTLLLGMIHTPSYGAEHTHNVDNLPDLATFSVNNATEFALGRQFLRQLRSSTVLREDMLLTSYLENLCYRLAFAAGVNQPNLQVVLIPDHKINAFAVAGGIIGVNDGLIVYADHEAELASVLAHELAHISQHHYVRSVEGASDQALIYLAALLASIALSSVDSEAGVALGVSTQAALAQQQLSYSRIHEREADRIGMQTLVSAGFSARAMSDFFSKMEKQTRQVGFMPAFLLTHPLTQERIADSSLRARSYTQQGQIDSLDYQLFRTRLFAQMGTDSQDIHNLQEKLTQQPQDSLIRYRLVLAYLHSQQTDLAEQNLRPLLKESPNQVHYLITQADIYLAAQKPELAWQFLQQALLVNNGSMVLRFYAAKAAQRTQKTALAIDLLEALSQERREDPLIWRSLMECYQQQKDALGVLRARAEYTFLQGDGKRALVDLAQAAEMAKTNYPVLAKIQQRQQAIQNIMIAEKK</sequence>
<keyword evidence="5" id="KW-0862">Zinc</keyword>
<dbReference type="GO" id="GO:0046872">
    <property type="term" value="F:metal ion binding"/>
    <property type="evidence" value="ECO:0007669"/>
    <property type="project" value="UniProtKB-KW"/>
</dbReference>
<keyword evidence="4" id="KW-0378">Hydrolase</keyword>
<evidence type="ECO:0000259" key="8">
    <source>
        <dbReference type="Pfam" id="PF01435"/>
    </source>
</evidence>
<dbReference type="PANTHER" id="PTHR22726:SF1">
    <property type="entry name" value="METALLOENDOPEPTIDASE OMA1, MITOCHONDRIAL"/>
    <property type="match status" value="1"/>
</dbReference>
<evidence type="ECO:0000256" key="4">
    <source>
        <dbReference type="ARBA" id="ARBA00022801"/>
    </source>
</evidence>
<comment type="caution">
    <text evidence="9">The sequence shown here is derived from an EMBL/GenBank/DDBJ whole genome shotgun (WGS) entry which is preliminary data.</text>
</comment>
<dbReference type="Pfam" id="PF01435">
    <property type="entry name" value="Peptidase_M48"/>
    <property type="match status" value="1"/>
</dbReference>
<dbReference type="RefSeq" id="WP_170106977.1">
    <property type="nucleotide sequence ID" value="NZ_QAON01000013.1"/>
</dbReference>
<accession>A0A2T5IWI9</accession>
<evidence type="ECO:0000256" key="7">
    <source>
        <dbReference type="SAM" id="SignalP"/>
    </source>
</evidence>
<reference evidence="9 10" key="1">
    <citation type="submission" date="2018-04" db="EMBL/GenBank/DDBJ databases">
        <title>Genomic Encyclopedia of Archaeal and Bacterial Type Strains, Phase II (KMG-II): from individual species to whole genera.</title>
        <authorList>
            <person name="Goeker M."/>
        </authorList>
    </citation>
    <scope>NUCLEOTIDE SEQUENCE [LARGE SCALE GENOMIC DNA]</scope>
    <source>
        <strain evidence="9 10">DSM 5822</strain>
    </source>
</reference>
<dbReference type="SUPFAM" id="SSF48452">
    <property type="entry name" value="TPR-like"/>
    <property type="match status" value="1"/>
</dbReference>
<dbReference type="GO" id="GO:0051603">
    <property type="term" value="P:proteolysis involved in protein catabolic process"/>
    <property type="evidence" value="ECO:0007669"/>
    <property type="project" value="TreeGrafter"/>
</dbReference>
<feature type="domain" description="Peptidase M48" evidence="8">
    <location>
        <begin position="69"/>
        <end position="250"/>
    </location>
</feature>
<dbReference type="InterPro" id="IPR001915">
    <property type="entry name" value="Peptidase_M48"/>
</dbReference>
<dbReference type="PANTHER" id="PTHR22726">
    <property type="entry name" value="METALLOENDOPEPTIDASE OMA1"/>
    <property type="match status" value="1"/>
</dbReference>
<feature type="chain" id="PRO_5030638970" evidence="7">
    <location>
        <begin position="22"/>
        <end position="476"/>
    </location>
</feature>
<keyword evidence="6" id="KW-0482">Metalloprotease</keyword>
<dbReference type="InterPro" id="IPR011990">
    <property type="entry name" value="TPR-like_helical_dom_sf"/>
</dbReference>
<dbReference type="AlphaFoldDB" id="A0A2T5IWI9"/>